<feature type="region of interest" description="Disordered" evidence="1">
    <location>
        <begin position="1"/>
        <end position="44"/>
    </location>
</feature>
<evidence type="ECO:0000313" key="2">
    <source>
        <dbReference type="EMBL" id="GAM13464.1"/>
    </source>
</evidence>
<gene>
    <name evidence="2" type="ORF">SAMD00020551_1608</name>
</gene>
<keyword evidence="3" id="KW-1185">Reference proteome</keyword>
<evidence type="ECO:0000313" key="3">
    <source>
        <dbReference type="Proteomes" id="UP000031014"/>
    </source>
</evidence>
<dbReference type="Proteomes" id="UP000031014">
    <property type="component" value="Unassembled WGS sequence"/>
</dbReference>
<feature type="compositionally biased region" description="Basic and acidic residues" evidence="1">
    <location>
        <begin position="17"/>
        <end position="35"/>
    </location>
</feature>
<comment type="caution">
    <text evidence="2">The sequence shown here is derived from an EMBL/GenBank/DDBJ whole genome shotgun (WGS) entry which is preliminary data.</text>
</comment>
<dbReference type="STRING" id="1321606.SAMD00020551_1608"/>
<organism evidence="2 3">
    <name type="scientific">Mesobacillus selenatarsenatis (strain DSM 18680 / JCM 14380 / FERM P-15431 / SF-1)</name>
    <dbReference type="NCBI Taxonomy" id="1321606"/>
    <lineage>
        <taxon>Bacteria</taxon>
        <taxon>Bacillati</taxon>
        <taxon>Bacillota</taxon>
        <taxon>Bacilli</taxon>
        <taxon>Bacillales</taxon>
        <taxon>Bacillaceae</taxon>
        <taxon>Mesobacillus</taxon>
    </lineage>
</organism>
<evidence type="ECO:0000256" key="1">
    <source>
        <dbReference type="SAM" id="MobiDB-lite"/>
    </source>
</evidence>
<sequence>MKRQKSCQNIAQLQTGLDEKAEKLSEHRPTSDRFGRKGRRVVQT</sequence>
<dbReference type="AlphaFoldDB" id="A0A0A8X2K3"/>
<accession>A0A0A8X2K3</accession>
<reference evidence="2 3" key="1">
    <citation type="submission" date="2013-06" db="EMBL/GenBank/DDBJ databases">
        <title>Whole genome shotgun sequence of Bacillus selenatarsenatis SF-1.</title>
        <authorList>
            <person name="Kuroda M."/>
            <person name="Sei K."/>
            <person name="Yamashita M."/>
            <person name="Ike M."/>
        </authorList>
    </citation>
    <scope>NUCLEOTIDE SEQUENCE [LARGE SCALE GENOMIC DNA]</scope>
    <source>
        <strain evidence="2 3">SF-1</strain>
    </source>
</reference>
<name>A0A0A8X2K3_MESS1</name>
<proteinExistence type="predicted"/>
<feature type="compositionally biased region" description="Polar residues" evidence="1">
    <location>
        <begin position="1"/>
        <end position="15"/>
    </location>
</feature>
<protein>
    <submittedName>
        <fullName evidence="2">Uncharacterized protein</fullName>
    </submittedName>
</protein>
<dbReference type="EMBL" id="BASE01000034">
    <property type="protein sequence ID" value="GAM13464.1"/>
    <property type="molecule type" value="Genomic_DNA"/>
</dbReference>